<reference evidence="1" key="2">
    <citation type="journal article" date="2015" name="Data Brief">
        <title>Shoot transcriptome of the giant reed, Arundo donax.</title>
        <authorList>
            <person name="Barrero R.A."/>
            <person name="Guerrero F.D."/>
            <person name="Moolhuijzen P."/>
            <person name="Goolsby J.A."/>
            <person name="Tidwell J."/>
            <person name="Bellgard S.E."/>
            <person name="Bellgard M.I."/>
        </authorList>
    </citation>
    <scope>NUCLEOTIDE SEQUENCE</scope>
    <source>
        <tissue evidence="1">Shoot tissue taken approximately 20 cm above the soil surface</tissue>
    </source>
</reference>
<sequence>MQEWGPDSVHITRKLHLQIRQLHHCETTVMDWVQCLRLIPLTNLLFWETYIPGPINPVLKQICTGHLYFLTRLLPLTIF</sequence>
<evidence type="ECO:0000313" key="1">
    <source>
        <dbReference type="EMBL" id="JAD91010.1"/>
    </source>
</evidence>
<reference evidence="1" key="1">
    <citation type="submission" date="2014-09" db="EMBL/GenBank/DDBJ databases">
        <authorList>
            <person name="Magalhaes I.L.F."/>
            <person name="Oliveira U."/>
            <person name="Santos F.R."/>
            <person name="Vidigal T.H.D.A."/>
            <person name="Brescovit A.D."/>
            <person name="Santos A.J."/>
        </authorList>
    </citation>
    <scope>NUCLEOTIDE SEQUENCE</scope>
    <source>
        <tissue evidence="1">Shoot tissue taken approximately 20 cm above the soil surface</tissue>
    </source>
</reference>
<accession>A0A0A9DZA3</accession>
<proteinExistence type="predicted"/>
<name>A0A0A9DZA3_ARUDO</name>
<protein>
    <submittedName>
        <fullName evidence="1">Uncharacterized protein</fullName>
    </submittedName>
</protein>
<organism evidence="1">
    <name type="scientific">Arundo donax</name>
    <name type="common">Giant reed</name>
    <name type="synonym">Donax arundinaceus</name>
    <dbReference type="NCBI Taxonomy" id="35708"/>
    <lineage>
        <taxon>Eukaryota</taxon>
        <taxon>Viridiplantae</taxon>
        <taxon>Streptophyta</taxon>
        <taxon>Embryophyta</taxon>
        <taxon>Tracheophyta</taxon>
        <taxon>Spermatophyta</taxon>
        <taxon>Magnoliopsida</taxon>
        <taxon>Liliopsida</taxon>
        <taxon>Poales</taxon>
        <taxon>Poaceae</taxon>
        <taxon>PACMAD clade</taxon>
        <taxon>Arundinoideae</taxon>
        <taxon>Arundineae</taxon>
        <taxon>Arundo</taxon>
    </lineage>
</organism>
<dbReference type="EMBL" id="GBRH01206885">
    <property type="protein sequence ID" value="JAD91010.1"/>
    <property type="molecule type" value="Transcribed_RNA"/>
</dbReference>
<dbReference type="AlphaFoldDB" id="A0A0A9DZA3"/>